<name>F2UZ14_ACTVI</name>
<keyword evidence="3" id="KW-0808">Transferase</keyword>
<feature type="binding site" evidence="7">
    <location>
        <position position="59"/>
    </location>
    <ligand>
        <name>ATP</name>
        <dbReference type="ChEBI" id="CHEBI:30616"/>
    </ligand>
</feature>
<dbReference type="Pfam" id="PF00069">
    <property type="entry name" value="Pkinase"/>
    <property type="match status" value="1"/>
</dbReference>
<reference evidence="12" key="1">
    <citation type="submission" date="2010-02" db="EMBL/GenBank/DDBJ databases">
        <title>The Genome Sequence of Prevotella oris strain C735.</title>
        <authorList>
            <consortium name="The Broad Institute Genome Sequencing Platform"/>
            <person name="Ward D."/>
            <person name="Feldgarden M."/>
            <person name="Earl A."/>
            <person name="Young S.K."/>
            <person name="Zeng Q."/>
            <person name="Koehrsen M."/>
            <person name="Alvarado L."/>
            <person name="Berlin A."/>
            <person name="Bochicchio J."/>
            <person name="Borenstein D."/>
            <person name="Chapman S.B."/>
            <person name="Chen Z."/>
            <person name="Engels R."/>
            <person name="Freedman E."/>
            <person name="Gellesch M."/>
            <person name="Goldberg J."/>
            <person name="Griggs A."/>
            <person name="Gujja S."/>
            <person name="Heilman E."/>
            <person name="Heiman D."/>
            <person name="Hepburn T."/>
            <person name="Howarth C."/>
            <person name="Jen D."/>
            <person name="Larson L."/>
            <person name="Mehta T."/>
            <person name="Park D."/>
            <person name="Pearson M."/>
            <person name="Roberts A."/>
            <person name="Saif S."/>
            <person name="Shea T."/>
            <person name="Shenoy N."/>
            <person name="Sisk P."/>
            <person name="Stolte C."/>
            <person name="Sykes S."/>
            <person name="Thomson T."/>
            <person name="Walk T."/>
            <person name="White J."/>
            <person name="Yandava C."/>
            <person name="Sibley C.D."/>
            <person name="Field T.R."/>
            <person name="Grinwis M."/>
            <person name="Eshaghurshan C.S."/>
            <person name="Surette M.G."/>
            <person name="Haas B."/>
            <person name="Nusbaum C."/>
            <person name="Birren B."/>
        </authorList>
    </citation>
    <scope>NUCLEOTIDE SEQUENCE [LARGE SCALE GENOMIC DNA]</scope>
    <source>
        <strain evidence="12">C505</strain>
    </source>
</reference>
<sequence>MRTRNDHVPMSSPLPVSGASGHVAPPVPGVRLGQVLGQGGFATVYAGEQVSLGRPVAVKIDSRPLHDERNRRRFMREMAAASRISGHPNAVSLIDSGVLPDGRPYLVMERCDGGSLAQVLQRGGLSAAQAVSIVMAVCSALGAAHDAGVLHRDIKPGNILIDAYGSPRLSDFGLAAVQREGIDSSVTLETMTPDFAPPEAFTLAAPSPRGDVWSMGAVLFALLTGRGPRRTADGAPQSLPEIINHLSVPIDTSDARIPEALRPLLDRALHPDPAQRYRDGNELTEALTRAGGLSYGAFSTPHSALRDSHPLPAAISTPTAGSRRSSRALMLLALGVTAGVVISAAVLGAVRLIDSVPSANRAAQGASASPVLHAGARVEQGAGSRPSATARATVPGSRKASPSPTAAPTPAQVNAQGIPYSDDMPWPLGTCLSRTTSVVGGTSVSQVDCSQADWIVFAGGTFDPATTASSATEAMTHDPQVEAACTSDYAQRYGLDLSTSYTINTLGPNDEEWAAGSRGFACVLGRL</sequence>
<organism evidence="11 12">
    <name type="scientific">Actinomyces viscosus C505</name>
    <dbReference type="NCBI Taxonomy" id="562973"/>
    <lineage>
        <taxon>Bacteria</taxon>
        <taxon>Bacillati</taxon>
        <taxon>Actinomycetota</taxon>
        <taxon>Actinomycetes</taxon>
        <taxon>Actinomycetales</taxon>
        <taxon>Actinomycetaceae</taxon>
        <taxon>Actinomyces</taxon>
    </lineage>
</organism>
<proteinExistence type="predicted"/>
<dbReference type="eggNOG" id="COG0515">
    <property type="taxonomic scope" value="Bacteria"/>
</dbReference>
<keyword evidence="6 7" id="KW-0067">ATP-binding</keyword>
<evidence type="ECO:0000256" key="7">
    <source>
        <dbReference type="PROSITE-ProRule" id="PRU10141"/>
    </source>
</evidence>
<dbReference type="CDD" id="cd14014">
    <property type="entry name" value="STKc_PknB_like"/>
    <property type="match status" value="1"/>
</dbReference>
<dbReference type="AlphaFoldDB" id="F2UZ14"/>
<comment type="caution">
    <text evidence="11">The sequence shown here is derived from an EMBL/GenBank/DDBJ whole genome shotgun (WGS) entry which is preliminary data.</text>
</comment>
<evidence type="ECO:0000313" key="12">
    <source>
        <dbReference type="Proteomes" id="UP000004668"/>
    </source>
</evidence>
<evidence type="ECO:0000256" key="2">
    <source>
        <dbReference type="ARBA" id="ARBA00022527"/>
    </source>
</evidence>
<feature type="region of interest" description="Disordered" evidence="8">
    <location>
        <begin position="1"/>
        <end position="22"/>
    </location>
</feature>
<evidence type="ECO:0000256" key="1">
    <source>
        <dbReference type="ARBA" id="ARBA00012513"/>
    </source>
</evidence>
<dbReference type="EC" id="2.7.11.1" evidence="1"/>
<keyword evidence="5" id="KW-0418">Kinase</keyword>
<feature type="domain" description="Protein kinase" evidence="10">
    <location>
        <begin position="30"/>
        <end position="288"/>
    </location>
</feature>
<dbReference type="GO" id="GO:0004674">
    <property type="term" value="F:protein serine/threonine kinase activity"/>
    <property type="evidence" value="ECO:0007669"/>
    <property type="project" value="UniProtKB-KW"/>
</dbReference>
<evidence type="ECO:0000313" key="11">
    <source>
        <dbReference type="EMBL" id="EGE37418.2"/>
    </source>
</evidence>
<feature type="region of interest" description="Disordered" evidence="8">
    <location>
        <begin position="378"/>
        <end position="419"/>
    </location>
</feature>
<dbReference type="InterPro" id="IPR008271">
    <property type="entry name" value="Ser/Thr_kinase_AS"/>
</dbReference>
<dbReference type="Proteomes" id="UP000004668">
    <property type="component" value="Unassembled WGS sequence"/>
</dbReference>
<protein>
    <recommendedName>
        <fullName evidence="1">non-specific serine/threonine protein kinase</fullName>
        <ecNumber evidence="1">2.7.11.1</ecNumber>
    </recommendedName>
</protein>
<evidence type="ECO:0000256" key="3">
    <source>
        <dbReference type="ARBA" id="ARBA00022679"/>
    </source>
</evidence>
<keyword evidence="2" id="KW-0723">Serine/threonine-protein kinase</keyword>
<evidence type="ECO:0000256" key="9">
    <source>
        <dbReference type="SAM" id="Phobius"/>
    </source>
</evidence>
<keyword evidence="9" id="KW-0812">Transmembrane</keyword>
<keyword evidence="9" id="KW-1133">Transmembrane helix</keyword>
<evidence type="ECO:0000256" key="4">
    <source>
        <dbReference type="ARBA" id="ARBA00022741"/>
    </source>
</evidence>
<feature type="compositionally biased region" description="Low complexity" evidence="8">
    <location>
        <begin position="400"/>
        <end position="411"/>
    </location>
</feature>
<reference evidence="11 12" key="2">
    <citation type="submission" date="2011-10" db="EMBL/GenBank/DDBJ databases">
        <title>The Genome Sequence of Actinomyces viscosus C505.</title>
        <authorList>
            <consortium name="The Broad Institute Genome Sequencing Platform"/>
            <consortium name="The Broad Institute Genome Sequencing Center for Infectious Disease"/>
            <person name="Earl A."/>
            <person name="Ward D."/>
            <person name="Feldgarden M."/>
            <person name="Gevers D."/>
            <person name="Sibley C.D."/>
            <person name="Field T.R."/>
            <person name="Grinwis M."/>
            <person name="Eshaghurshan C.S."/>
            <person name="Surette M.G."/>
            <person name="Young S.K."/>
            <person name="Zeng Q."/>
            <person name="Gargeya S."/>
            <person name="Fitzgerald M."/>
            <person name="Haas B."/>
            <person name="Abouelleil A."/>
            <person name="Alvarado L."/>
            <person name="Arachchi H.M."/>
            <person name="Berlin A."/>
            <person name="Brown A."/>
            <person name="Chapman S.B."/>
            <person name="Chen Z."/>
            <person name="Dunbar C."/>
            <person name="Freedman E."/>
            <person name="Gearin G."/>
            <person name="Goldberg J."/>
            <person name="Griggs A."/>
            <person name="Gujja S."/>
            <person name="Heiman D."/>
            <person name="Howarth C."/>
            <person name="Larson L."/>
            <person name="Lui A."/>
            <person name="MacDonald P.J.P."/>
            <person name="Montmayeur A."/>
            <person name="Murphy C."/>
            <person name="Neiman D."/>
            <person name="Pearson M."/>
            <person name="Priest M."/>
            <person name="Roberts A."/>
            <person name="Saif S."/>
            <person name="Shea T."/>
            <person name="Shenoy N."/>
            <person name="Sisk P."/>
            <person name="Stolte C."/>
            <person name="Sykes S."/>
            <person name="Wortman J."/>
            <person name="Nusbaum C."/>
            <person name="Birren B."/>
        </authorList>
    </citation>
    <scope>NUCLEOTIDE SEQUENCE [LARGE SCALE GENOMIC DNA]</scope>
    <source>
        <strain evidence="11 12">C505</strain>
    </source>
</reference>
<dbReference type="EMBL" id="ACRE02000006">
    <property type="protein sequence ID" value="EGE37418.2"/>
    <property type="molecule type" value="Genomic_DNA"/>
</dbReference>
<dbReference type="SMART" id="SM00220">
    <property type="entry name" value="S_TKc"/>
    <property type="match status" value="1"/>
</dbReference>
<gene>
    <name evidence="11" type="ORF">HMPREF0059_01686</name>
</gene>
<dbReference type="PANTHER" id="PTHR43289:SF6">
    <property type="entry name" value="SERINE_THREONINE-PROTEIN KINASE NEKL-3"/>
    <property type="match status" value="1"/>
</dbReference>
<dbReference type="InterPro" id="IPR011009">
    <property type="entry name" value="Kinase-like_dom_sf"/>
</dbReference>
<keyword evidence="4 7" id="KW-0547">Nucleotide-binding</keyword>
<dbReference type="Gene3D" id="1.10.510.10">
    <property type="entry name" value="Transferase(Phosphotransferase) domain 1"/>
    <property type="match status" value="1"/>
</dbReference>
<dbReference type="PROSITE" id="PS00108">
    <property type="entry name" value="PROTEIN_KINASE_ST"/>
    <property type="match status" value="1"/>
</dbReference>
<evidence type="ECO:0000259" key="10">
    <source>
        <dbReference type="PROSITE" id="PS50011"/>
    </source>
</evidence>
<evidence type="ECO:0000256" key="8">
    <source>
        <dbReference type="SAM" id="MobiDB-lite"/>
    </source>
</evidence>
<dbReference type="InterPro" id="IPR017441">
    <property type="entry name" value="Protein_kinase_ATP_BS"/>
</dbReference>
<feature type="transmembrane region" description="Helical" evidence="9">
    <location>
        <begin position="328"/>
        <end position="350"/>
    </location>
</feature>
<evidence type="ECO:0000256" key="5">
    <source>
        <dbReference type="ARBA" id="ARBA00022777"/>
    </source>
</evidence>
<dbReference type="HOGENOM" id="CLU_000288_169_0_11"/>
<keyword evidence="9" id="KW-0472">Membrane</keyword>
<accession>F2UZ14</accession>
<dbReference type="PANTHER" id="PTHR43289">
    <property type="entry name" value="MITOGEN-ACTIVATED PROTEIN KINASE KINASE KINASE 20-RELATED"/>
    <property type="match status" value="1"/>
</dbReference>
<evidence type="ECO:0000256" key="6">
    <source>
        <dbReference type="ARBA" id="ARBA00022840"/>
    </source>
</evidence>
<dbReference type="GO" id="GO:0005524">
    <property type="term" value="F:ATP binding"/>
    <property type="evidence" value="ECO:0007669"/>
    <property type="project" value="UniProtKB-UniRule"/>
</dbReference>
<dbReference type="InterPro" id="IPR000719">
    <property type="entry name" value="Prot_kinase_dom"/>
</dbReference>
<dbReference type="PROSITE" id="PS50011">
    <property type="entry name" value="PROTEIN_KINASE_DOM"/>
    <property type="match status" value="1"/>
</dbReference>
<dbReference type="SUPFAM" id="SSF56112">
    <property type="entry name" value="Protein kinase-like (PK-like)"/>
    <property type="match status" value="1"/>
</dbReference>
<dbReference type="PROSITE" id="PS00107">
    <property type="entry name" value="PROTEIN_KINASE_ATP"/>
    <property type="match status" value="1"/>
</dbReference>